<evidence type="ECO:0000259" key="1">
    <source>
        <dbReference type="Pfam" id="PF18818"/>
    </source>
</evidence>
<dbReference type="AlphaFoldDB" id="A0A498D2Q7"/>
<evidence type="ECO:0000313" key="2">
    <source>
        <dbReference type="EMBL" id="RLL41168.1"/>
    </source>
</evidence>
<name>A0A498D2Q7_9BACI</name>
<sequence>MVFKIDSTGHSSRLNREGITAHNGFGSELYSKEELIAELGASMLFGICGIVNETIDNSASYIQSWLRALKEDKTLIISASQQAQKASDYIQGIKFH</sequence>
<gene>
    <name evidence="2" type="ORF">D8M04_18190</name>
</gene>
<comment type="caution">
    <text evidence="2">The sequence shown here is derived from an EMBL/GenBank/DDBJ whole genome shotgun (WGS) entry which is preliminary data.</text>
</comment>
<dbReference type="InterPro" id="IPR041459">
    <property type="entry name" value="MPTase-PolyVal"/>
</dbReference>
<dbReference type="Pfam" id="PF18818">
    <property type="entry name" value="MPTase-PolyVal"/>
    <property type="match status" value="1"/>
</dbReference>
<organism evidence="2 3">
    <name type="scientific">Oceanobacillus piezotolerans</name>
    <dbReference type="NCBI Taxonomy" id="2448030"/>
    <lineage>
        <taxon>Bacteria</taxon>
        <taxon>Bacillati</taxon>
        <taxon>Bacillota</taxon>
        <taxon>Bacilli</taxon>
        <taxon>Bacillales</taxon>
        <taxon>Bacillaceae</taxon>
        <taxon>Oceanobacillus</taxon>
    </lineage>
</organism>
<dbReference type="OrthoDB" id="9792687at2"/>
<protein>
    <recommendedName>
        <fullName evidence="1">Polyvalent protein metallopeptidase domain-containing protein</fullName>
    </recommendedName>
</protein>
<accession>A0A498D2Q7</accession>
<feature type="domain" description="Polyvalent protein metallopeptidase" evidence="1">
    <location>
        <begin position="7"/>
        <end position="82"/>
    </location>
</feature>
<evidence type="ECO:0000313" key="3">
    <source>
        <dbReference type="Proteomes" id="UP000270219"/>
    </source>
</evidence>
<reference evidence="2 3" key="1">
    <citation type="submission" date="2018-10" db="EMBL/GenBank/DDBJ databases">
        <title>Oceanobacillus sp. YLB-02 draft genome.</title>
        <authorList>
            <person name="Yu L."/>
        </authorList>
    </citation>
    <scope>NUCLEOTIDE SEQUENCE [LARGE SCALE GENOMIC DNA]</scope>
    <source>
        <strain evidence="2 3">YLB-02</strain>
    </source>
</reference>
<dbReference type="EMBL" id="RCHR01000009">
    <property type="protein sequence ID" value="RLL41168.1"/>
    <property type="molecule type" value="Genomic_DNA"/>
</dbReference>
<dbReference type="Proteomes" id="UP000270219">
    <property type="component" value="Unassembled WGS sequence"/>
</dbReference>
<proteinExistence type="predicted"/>
<keyword evidence="3" id="KW-1185">Reference proteome</keyword>